<feature type="compositionally biased region" description="Basic and acidic residues" evidence="6">
    <location>
        <begin position="120"/>
        <end position="134"/>
    </location>
</feature>
<feature type="region of interest" description="Disordered" evidence="6">
    <location>
        <begin position="104"/>
        <end position="165"/>
    </location>
</feature>
<dbReference type="SUPFAM" id="SSF141091">
    <property type="entry name" value="L21p-like"/>
    <property type="match status" value="1"/>
</dbReference>
<sequence>MYAVIRAGGKQYRVAPGDVIRVEKTPASNGKVEFTDVLAVSGQEGQIGRPESGARVVGSVVEEGRADKIIVFHFKRKKQYKKLAGHRQPFTAVRITEIAFDGQKFTAPDEPAKEKKAKPAKAEAHSGETHEKKTSAAKHAASKHAAAKHAAKKHTAKKADHKKKK</sequence>
<dbReference type="GO" id="GO:0006412">
    <property type="term" value="P:translation"/>
    <property type="evidence" value="ECO:0007669"/>
    <property type="project" value="UniProtKB-UniRule"/>
</dbReference>
<dbReference type="PANTHER" id="PTHR21349:SF0">
    <property type="entry name" value="LARGE RIBOSOMAL SUBUNIT PROTEIN BL21M"/>
    <property type="match status" value="1"/>
</dbReference>
<evidence type="ECO:0000256" key="5">
    <source>
        <dbReference type="RuleBase" id="RU000562"/>
    </source>
</evidence>
<dbReference type="GO" id="GO:0005737">
    <property type="term" value="C:cytoplasm"/>
    <property type="evidence" value="ECO:0007669"/>
    <property type="project" value="UniProtKB-ARBA"/>
</dbReference>
<organism evidence="7 8">
    <name type="scientific">Candidatus Korobacter versatilis</name>
    <dbReference type="NCBI Taxonomy" id="658062"/>
    <lineage>
        <taxon>Bacteria</taxon>
        <taxon>Pseudomonadati</taxon>
        <taxon>Acidobacteriota</taxon>
        <taxon>Terriglobia</taxon>
        <taxon>Terriglobales</taxon>
        <taxon>Candidatus Korobacteraceae</taxon>
        <taxon>Candidatus Korobacter</taxon>
    </lineage>
</organism>
<evidence type="ECO:0000256" key="4">
    <source>
        <dbReference type="HAMAP-Rule" id="MF_01363"/>
    </source>
</evidence>
<dbReference type="GO" id="GO:0005840">
    <property type="term" value="C:ribosome"/>
    <property type="evidence" value="ECO:0007669"/>
    <property type="project" value="UniProtKB-KW"/>
</dbReference>
<feature type="compositionally biased region" description="Basic residues" evidence="6">
    <location>
        <begin position="140"/>
        <end position="165"/>
    </location>
</feature>
<keyword evidence="4 5" id="KW-0699">rRNA-binding</keyword>
<dbReference type="InterPro" id="IPR028909">
    <property type="entry name" value="bL21-like"/>
</dbReference>
<reference evidence="7" key="1">
    <citation type="submission" date="2020-07" db="EMBL/GenBank/DDBJ databases">
        <title>Huge and variable diversity of episymbiotic CPR bacteria and DPANN archaea in groundwater ecosystems.</title>
        <authorList>
            <person name="He C.Y."/>
            <person name="Keren R."/>
            <person name="Whittaker M."/>
            <person name="Farag I.F."/>
            <person name="Doudna J."/>
            <person name="Cate J.H.D."/>
            <person name="Banfield J.F."/>
        </authorList>
    </citation>
    <scope>NUCLEOTIDE SEQUENCE</scope>
    <source>
        <strain evidence="7">NC_groundwater_580_Pr5_B-0.1um_64_19</strain>
    </source>
</reference>
<dbReference type="Proteomes" id="UP000779809">
    <property type="component" value="Unassembled WGS sequence"/>
</dbReference>
<evidence type="ECO:0000256" key="6">
    <source>
        <dbReference type="SAM" id="MobiDB-lite"/>
    </source>
</evidence>
<dbReference type="InterPro" id="IPR036164">
    <property type="entry name" value="bL21-like_sf"/>
</dbReference>
<dbReference type="InterPro" id="IPR001787">
    <property type="entry name" value="Ribosomal_bL21"/>
</dbReference>
<keyword evidence="4 5" id="KW-0694">RNA-binding</keyword>
<gene>
    <name evidence="4 7" type="primary">rplU</name>
    <name evidence="7" type="ORF">HYX28_04975</name>
</gene>
<dbReference type="HAMAP" id="MF_01363">
    <property type="entry name" value="Ribosomal_bL21"/>
    <property type="match status" value="1"/>
</dbReference>
<protein>
    <recommendedName>
        <fullName evidence="4">Large ribosomal subunit protein bL21</fullName>
    </recommendedName>
</protein>
<comment type="similarity">
    <text evidence="1 4 5">Belongs to the bacterial ribosomal protein bL21 family.</text>
</comment>
<name>A0A932A7Y0_9BACT</name>
<comment type="caution">
    <text evidence="7">The sequence shown here is derived from an EMBL/GenBank/DDBJ whole genome shotgun (WGS) entry which is preliminary data.</text>
</comment>
<dbReference type="GO" id="GO:0003735">
    <property type="term" value="F:structural constituent of ribosome"/>
    <property type="evidence" value="ECO:0007669"/>
    <property type="project" value="InterPro"/>
</dbReference>
<dbReference type="EMBL" id="JACPNR010000006">
    <property type="protein sequence ID" value="MBI2678112.1"/>
    <property type="molecule type" value="Genomic_DNA"/>
</dbReference>
<comment type="function">
    <text evidence="4 5">This protein binds to 23S rRNA in the presence of protein L20.</text>
</comment>
<evidence type="ECO:0000313" key="7">
    <source>
        <dbReference type="EMBL" id="MBI2678112.1"/>
    </source>
</evidence>
<dbReference type="Pfam" id="PF00829">
    <property type="entry name" value="Ribosomal_L21p"/>
    <property type="match status" value="1"/>
</dbReference>
<dbReference type="PANTHER" id="PTHR21349">
    <property type="entry name" value="50S RIBOSOMAL PROTEIN L21"/>
    <property type="match status" value="1"/>
</dbReference>
<evidence type="ECO:0000256" key="1">
    <source>
        <dbReference type="ARBA" id="ARBA00008563"/>
    </source>
</evidence>
<dbReference type="GO" id="GO:0019843">
    <property type="term" value="F:rRNA binding"/>
    <property type="evidence" value="ECO:0007669"/>
    <property type="project" value="UniProtKB-UniRule"/>
</dbReference>
<keyword evidence="3 4" id="KW-0687">Ribonucleoprotein</keyword>
<evidence type="ECO:0000256" key="3">
    <source>
        <dbReference type="ARBA" id="ARBA00023274"/>
    </source>
</evidence>
<dbReference type="GO" id="GO:1990904">
    <property type="term" value="C:ribonucleoprotein complex"/>
    <property type="evidence" value="ECO:0007669"/>
    <property type="project" value="UniProtKB-KW"/>
</dbReference>
<keyword evidence="2 4" id="KW-0689">Ribosomal protein</keyword>
<evidence type="ECO:0000313" key="8">
    <source>
        <dbReference type="Proteomes" id="UP000779809"/>
    </source>
</evidence>
<dbReference type="NCBIfam" id="TIGR00061">
    <property type="entry name" value="L21"/>
    <property type="match status" value="1"/>
</dbReference>
<evidence type="ECO:0000256" key="2">
    <source>
        <dbReference type="ARBA" id="ARBA00022980"/>
    </source>
</evidence>
<accession>A0A932A7Y0</accession>
<comment type="subunit">
    <text evidence="4">Part of the 50S ribosomal subunit. Contacts protein L20.</text>
</comment>
<dbReference type="AlphaFoldDB" id="A0A932A7Y0"/>
<proteinExistence type="inferred from homology"/>